<evidence type="ECO:0008006" key="3">
    <source>
        <dbReference type="Google" id="ProtNLM"/>
    </source>
</evidence>
<reference evidence="1" key="2">
    <citation type="submission" date="2020-09" db="EMBL/GenBank/DDBJ databases">
        <authorList>
            <person name="Sun Q."/>
            <person name="Zhou Y."/>
        </authorList>
    </citation>
    <scope>NUCLEOTIDE SEQUENCE</scope>
    <source>
        <strain evidence="1">CGMCC 1.15082</strain>
    </source>
</reference>
<keyword evidence="2" id="KW-1185">Reference proteome</keyword>
<dbReference type="RefSeq" id="WP_188826334.1">
    <property type="nucleotide sequence ID" value="NZ_BMHH01000033.1"/>
</dbReference>
<gene>
    <name evidence="1" type="ORF">GCM10011491_44220</name>
</gene>
<evidence type="ECO:0000313" key="1">
    <source>
        <dbReference type="EMBL" id="GGB11448.1"/>
    </source>
</evidence>
<sequence length="52" mass="6086">MHCRSHRLTQADPYAIANLSYEFYGEVTIDTSLERFADSYRLNGNIGFKVKW</sequence>
<name>A0A916WMB6_9HYPH</name>
<dbReference type="AlphaFoldDB" id="A0A916WMB6"/>
<protein>
    <recommendedName>
        <fullName evidence="3">Autotransporter outer membrane beta-barrel domain-containing protein</fullName>
    </recommendedName>
</protein>
<evidence type="ECO:0000313" key="2">
    <source>
        <dbReference type="Proteomes" id="UP000646478"/>
    </source>
</evidence>
<dbReference type="Proteomes" id="UP000646478">
    <property type="component" value="Unassembled WGS sequence"/>
</dbReference>
<organism evidence="1 2">
    <name type="scientific">Brucella endophytica</name>
    <dbReference type="NCBI Taxonomy" id="1963359"/>
    <lineage>
        <taxon>Bacteria</taxon>
        <taxon>Pseudomonadati</taxon>
        <taxon>Pseudomonadota</taxon>
        <taxon>Alphaproteobacteria</taxon>
        <taxon>Hyphomicrobiales</taxon>
        <taxon>Brucellaceae</taxon>
        <taxon>Brucella/Ochrobactrum group</taxon>
        <taxon>Brucella</taxon>
    </lineage>
</organism>
<dbReference type="EMBL" id="BMHH01000033">
    <property type="protein sequence ID" value="GGB11448.1"/>
    <property type="molecule type" value="Genomic_DNA"/>
</dbReference>
<accession>A0A916WMB6</accession>
<comment type="caution">
    <text evidence="1">The sequence shown here is derived from an EMBL/GenBank/DDBJ whole genome shotgun (WGS) entry which is preliminary data.</text>
</comment>
<proteinExistence type="predicted"/>
<reference evidence="1" key="1">
    <citation type="journal article" date="2014" name="Int. J. Syst. Evol. Microbiol.">
        <title>Complete genome sequence of Corynebacterium casei LMG S-19264T (=DSM 44701T), isolated from a smear-ripened cheese.</title>
        <authorList>
            <consortium name="US DOE Joint Genome Institute (JGI-PGF)"/>
            <person name="Walter F."/>
            <person name="Albersmeier A."/>
            <person name="Kalinowski J."/>
            <person name="Ruckert C."/>
        </authorList>
    </citation>
    <scope>NUCLEOTIDE SEQUENCE</scope>
    <source>
        <strain evidence="1">CGMCC 1.15082</strain>
    </source>
</reference>